<feature type="compositionally biased region" description="Basic and acidic residues" evidence="1">
    <location>
        <begin position="216"/>
        <end position="231"/>
    </location>
</feature>
<feature type="compositionally biased region" description="Low complexity" evidence="1">
    <location>
        <begin position="113"/>
        <end position="128"/>
    </location>
</feature>
<evidence type="ECO:0000313" key="3">
    <source>
        <dbReference type="Proteomes" id="UP001500642"/>
    </source>
</evidence>
<dbReference type="SUPFAM" id="SSF58113">
    <property type="entry name" value="Apolipoprotein A-I"/>
    <property type="match status" value="1"/>
</dbReference>
<dbReference type="RefSeq" id="WP_345030422.1">
    <property type="nucleotide sequence ID" value="NZ_BAABGL010000004.1"/>
</dbReference>
<feature type="region of interest" description="Disordered" evidence="1">
    <location>
        <begin position="111"/>
        <end position="141"/>
    </location>
</feature>
<name>A0ABP8J8D7_9MICO</name>
<evidence type="ECO:0000313" key="2">
    <source>
        <dbReference type="EMBL" id="GAA4386834.1"/>
    </source>
</evidence>
<proteinExistence type="predicted"/>
<dbReference type="EMBL" id="BAABGL010000004">
    <property type="protein sequence ID" value="GAA4386834.1"/>
    <property type="molecule type" value="Genomic_DNA"/>
</dbReference>
<feature type="region of interest" description="Disordered" evidence="1">
    <location>
        <begin position="183"/>
        <end position="245"/>
    </location>
</feature>
<gene>
    <name evidence="2" type="ORF">GCM10023167_10160</name>
</gene>
<evidence type="ECO:0000256" key="1">
    <source>
        <dbReference type="SAM" id="MobiDB-lite"/>
    </source>
</evidence>
<dbReference type="Pfam" id="PF12277">
    <property type="entry name" value="DUF3618"/>
    <property type="match status" value="1"/>
</dbReference>
<accession>A0ABP8J8D7</accession>
<sequence length="245" mass="26321">MTYTHDHGYQADPNRPVATHGNAGYGTADYPTDNSNKSPEQIRAEIEQTRRNLGYDVDAMAEKVSPAKVVERRKNKVADRLNHWKESIMGSADDANAQLNHQRQQFADSAHGAADQARDAAYQARDAASQVPGRIKQGTRGNPLAAGVIALGAGWLIGSLIPASQKEQQLAGQAKDAAQPLVQEAQSVAKDMGQNLQEPAKEAAESVKSQAQSGAERVKSDAQSEADHLKTEAQSSGQTVKETRE</sequence>
<feature type="region of interest" description="Disordered" evidence="1">
    <location>
        <begin position="1"/>
        <end position="39"/>
    </location>
</feature>
<organism evidence="2 3">
    <name type="scientific">Brevibacterium pityocampae</name>
    <dbReference type="NCBI Taxonomy" id="506594"/>
    <lineage>
        <taxon>Bacteria</taxon>
        <taxon>Bacillati</taxon>
        <taxon>Actinomycetota</taxon>
        <taxon>Actinomycetes</taxon>
        <taxon>Micrococcales</taxon>
        <taxon>Brevibacteriaceae</taxon>
        <taxon>Brevibacterium</taxon>
    </lineage>
</organism>
<dbReference type="InterPro" id="IPR022062">
    <property type="entry name" value="DUF3618"/>
</dbReference>
<keyword evidence="3" id="KW-1185">Reference proteome</keyword>
<dbReference type="Proteomes" id="UP001500642">
    <property type="component" value="Unassembled WGS sequence"/>
</dbReference>
<comment type="caution">
    <text evidence="2">The sequence shown here is derived from an EMBL/GenBank/DDBJ whole genome shotgun (WGS) entry which is preliminary data.</text>
</comment>
<feature type="compositionally biased region" description="Polar residues" evidence="1">
    <location>
        <begin position="232"/>
        <end position="245"/>
    </location>
</feature>
<protein>
    <submittedName>
        <fullName evidence="2">DUF3618 domain-containing protein</fullName>
    </submittedName>
</protein>
<reference evidence="3" key="1">
    <citation type="journal article" date="2019" name="Int. J. Syst. Evol. Microbiol.">
        <title>The Global Catalogue of Microorganisms (GCM) 10K type strain sequencing project: providing services to taxonomists for standard genome sequencing and annotation.</title>
        <authorList>
            <consortium name="The Broad Institute Genomics Platform"/>
            <consortium name="The Broad Institute Genome Sequencing Center for Infectious Disease"/>
            <person name="Wu L."/>
            <person name="Ma J."/>
        </authorList>
    </citation>
    <scope>NUCLEOTIDE SEQUENCE [LARGE SCALE GENOMIC DNA]</scope>
    <source>
        <strain evidence="3">JCM 17808</strain>
    </source>
</reference>